<accession>A0ABV8UV48</accession>
<gene>
    <name evidence="1" type="ORF">ACFO0S_09045</name>
</gene>
<proteinExistence type="predicted"/>
<evidence type="ECO:0000313" key="2">
    <source>
        <dbReference type="Proteomes" id="UP001595733"/>
    </source>
</evidence>
<comment type="caution">
    <text evidence="1">The sequence shown here is derived from an EMBL/GenBank/DDBJ whole genome shotgun (WGS) entry which is preliminary data.</text>
</comment>
<evidence type="ECO:0000313" key="1">
    <source>
        <dbReference type="EMBL" id="MFC4355191.1"/>
    </source>
</evidence>
<reference evidence="2" key="1">
    <citation type="journal article" date="2019" name="Int. J. Syst. Evol. Microbiol.">
        <title>The Global Catalogue of Microorganisms (GCM) 10K type strain sequencing project: providing services to taxonomists for standard genome sequencing and annotation.</title>
        <authorList>
            <consortium name="The Broad Institute Genomics Platform"/>
            <consortium name="The Broad Institute Genome Sequencing Center for Infectious Disease"/>
            <person name="Wu L."/>
            <person name="Ma J."/>
        </authorList>
    </citation>
    <scope>NUCLEOTIDE SEQUENCE [LARGE SCALE GENOMIC DNA]</scope>
    <source>
        <strain evidence="2">CCUG 50353</strain>
    </source>
</reference>
<protein>
    <submittedName>
        <fullName evidence="1">Uncharacterized protein</fullName>
    </submittedName>
</protein>
<sequence>MNKVNSYVIVGCPALTFASPVGTNSILVQPIGDRFAPIEENWKPVGDRNKPIGDGWTPIGDSYRSIGD</sequence>
<dbReference type="RefSeq" id="WP_378141584.1">
    <property type="nucleotide sequence ID" value="NZ_JBHSEF010000022.1"/>
</dbReference>
<dbReference type="Proteomes" id="UP001595733">
    <property type="component" value="Unassembled WGS sequence"/>
</dbReference>
<dbReference type="EMBL" id="JBHSEF010000022">
    <property type="protein sequence ID" value="MFC4355191.1"/>
    <property type="molecule type" value="Genomic_DNA"/>
</dbReference>
<organism evidence="1 2">
    <name type="scientific">Chryseomicrobium palamuruense</name>
    <dbReference type="NCBI Taxonomy" id="682973"/>
    <lineage>
        <taxon>Bacteria</taxon>
        <taxon>Bacillati</taxon>
        <taxon>Bacillota</taxon>
        <taxon>Bacilli</taxon>
        <taxon>Bacillales</taxon>
        <taxon>Caryophanaceae</taxon>
        <taxon>Chryseomicrobium</taxon>
    </lineage>
</organism>
<name>A0ABV8UV48_9BACL</name>
<keyword evidence="2" id="KW-1185">Reference proteome</keyword>